<dbReference type="Proteomes" id="UP000198779">
    <property type="component" value="Unassembled WGS sequence"/>
</dbReference>
<keyword evidence="9" id="KW-0411">Iron-sulfur</keyword>
<dbReference type="InterPro" id="IPR006638">
    <property type="entry name" value="Elp3/MiaA/NifB-like_rSAM"/>
</dbReference>
<dbReference type="SUPFAM" id="SSF102114">
    <property type="entry name" value="Radical SAM enzymes"/>
    <property type="match status" value="1"/>
</dbReference>
<dbReference type="PROSITE" id="PS01278">
    <property type="entry name" value="MTTASE_RADICAL"/>
    <property type="match status" value="1"/>
</dbReference>
<dbReference type="GO" id="GO:0051539">
    <property type="term" value="F:4 iron, 4 sulfur cluster binding"/>
    <property type="evidence" value="ECO:0007669"/>
    <property type="project" value="UniProtKB-KW"/>
</dbReference>
<dbReference type="SFLD" id="SFLDS00029">
    <property type="entry name" value="Radical_SAM"/>
    <property type="match status" value="1"/>
</dbReference>
<evidence type="ECO:0000313" key="12">
    <source>
        <dbReference type="EMBL" id="SDG48888.1"/>
    </source>
</evidence>
<evidence type="ECO:0000256" key="9">
    <source>
        <dbReference type="ARBA" id="ARBA00023014"/>
    </source>
</evidence>
<evidence type="ECO:0000256" key="4">
    <source>
        <dbReference type="ARBA" id="ARBA00022679"/>
    </source>
</evidence>
<dbReference type="Pfam" id="PF00919">
    <property type="entry name" value="UPF0004"/>
    <property type="match status" value="1"/>
</dbReference>
<dbReference type="AlphaFoldDB" id="A0A1G7UNG3"/>
<keyword evidence="3" id="KW-0963">Cytoplasm</keyword>
<keyword evidence="7" id="KW-0479">Metal-binding</keyword>
<evidence type="ECO:0000259" key="10">
    <source>
        <dbReference type="PROSITE" id="PS51449"/>
    </source>
</evidence>
<comment type="cofactor">
    <cofactor evidence="1">
        <name>[4Fe-4S] cluster</name>
        <dbReference type="ChEBI" id="CHEBI:49883"/>
    </cofactor>
</comment>
<dbReference type="InterPro" id="IPR020612">
    <property type="entry name" value="Methylthiotransferase_CS"/>
</dbReference>
<dbReference type="GO" id="GO:0046872">
    <property type="term" value="F:metal ion binding"/>
    <property type="evidence" value="ECO:0007669"/>
    <property type="project" value="UniProtKB-KW"/>
</dbReference>
<proteinExistence type="predicted"/>
<evidence type="ECO:0000256" key="8">
    <source>
        <dbReference type="ARBA" id="ARBA00023004"/>
    </source>
</evidence>
<name>A0A1G7UNG3_9BACT</name>
<dbReference type="InterPro" id="IPR058240">
    <property type="entry name" value="rSAM_sf"/>
</dbReference>
<evidence type="ECO:0000256" key="6">
    <source>
        <dbReference type="ARBA" id="ARBA00022694"/>
    </source>
</evidence>
<dbReference type="NCBIfam" id="TIGR01579">
    <property type="entry name" value="MiaB-like-C"/>
    <property type="match status" value="1"/>
</dbReference>
<feature type="domain" description="Radical SAM core" evidence="11">
    <location>
        <begin position="181"/>
        <end position="410"/>
    </location>
</feature>
<evidence type="ECO:0000256" key="2">
    <source>
        <dbReference type="ARBA" id="ARBA00022485"/>
    </source>
</evidence>
<feature type="domain" description="MTTase N-terminal" evidence="10">
    <location>
        <begin position="44"/>
        <end position="156"/>
    </location>
</feature>
<dbReference type="Gene3D" id="3.80.30.20">
    <property type="entry name" value="tm_1862 like domain"/>
    <property type="match status" value="1"/>
</dbReference>
<keyword evidence="8" id="KW-0408">Iron</keyword>
<evidence type="ECO:0000256" key="1">
    <source>
        <dbReference type="ARBA" id="ARBA00001966"/>
    </source>
</evidence>
<dbReference type="InterPro" id="IPR005839">
    <property type="entry name" value="Methylthiotransferase"/>
</dbReference>
<evidence type="ECO:0000259" key="11">
    <source>
        <dbReference type="PROSITE" id="PS51918"/>
    </source>
</evidence>
<dbReference type="FunFam" id="3.80.30.20:FF:000006">
    <property type="entry name" value="MiaB-like tRNA modifying enzyme"/>
    <property type="match status" value="1"/>
</dbReference>
<evidence type="ECO:0000256" key="5">
    <source>
        <dbReference type="ARBA" id="ARBA00022691"/>
    </source>
</evidence>
<dbReference type="InterPro" id="IPR013848">
    <property type="entry name" value="Methylthiotransferase_N"/>
</dbReference>
<sequence length="480" mass="54459">MLKIVYKRHLNEIKTKKRVFRQLMCTFAKQKINDMIDTSAFQGKTAVYYTLGCKLNFSETSTFGRMLQEMGVRTAHKGEPADICLINTCSVTDVADHKCRQAIHRMVRENPGAFVVVTGCYAQLEAETVSKIEGVSLVLGSNEKANLVQFLSEAFVNRNNITTYKTEKTKDIKTFAPSCSRGNRTRYFLKVQDGCDYFCTYCTIPYARGFSRNPTIASLVAQAEQAAAEGGKEIVLTGVNIGDFGKTTGEKFIDLVKALDRVEGISRYRISSLEPDLLSDELIDYCARESRAFMPHFHIPLQSGSDEVLRLMHRHYDRQLFADKIMRIKEQMPDAFIGVDVMVGCRGETPECFEDAYEFVKSLPVTQLHVFPYSERPGTSALKINYVVPEKEKKLRSKRLLELSDEKTISFYEQYIGQEAEVLFEKATRGRAMHGFTKNYIRVELSPADAKPEFDNELIRVRMGDFNHDKTALKATIING</sequence>
<dbReference type="PROSITE" id="PS51449">
    <property type="entry name" value="MTTASE_N"/>
    <property type="match status" value="1"/>
</dbReference>
<keyword evidence="4 12" id="KW-0808">Transferase</keyword>
<protein>
    <submittedName>
        <fullName evidence="12">Threonylcarbamoyladenosine tRNA methylthiotransferase MtaB</fullName>
    </submittedName>
</protein>
<dbReference type="SFLD" id="SFLDG01061">
    <property type="entry name" value="methylthiotransferase"/>
    <property type="match status" value="1"/>
</dbReference>
<reference evidence="13" key="1">
    <citation type="submission" date="2016-10" db="EMBL/GenBank/DDBJ databases">
        <authorList>
            <person name="Varghese N."/>
            <person name="Submissions S."/>
        </authorList>
    </citation>
    <scope>NUCLEOTIDE SEQUENCE [LARGE SCALE GENOMIC DNA]</scope>
    <source>
        <strain evidence="13">BP1-148</strain>
    </source>
</reference>
<keyword evidence="13" id="KW-1185">Reference proteome</keyword>
<dbReference type="InterPro" id="IPR006467">
    <property type="entry name" value="MiaB-like_bact"/>
</dbReference>
<dbReference type="EMBL" id="FNCQ01000004">
    <property type="protein sequence ID" value="SDG48888.1"/>
    <property type="molecule type" value="Genomic_DNA"/>
</dbReference>
<keyword evidence="2" id="KW-0004">4Fe-4S</keyword>
<evidence type="ECO:0000256" key="3">
    <source>
        <dbReference type="ARBA" id="ARBA00022490"/>
    </source>
</evidence>
<dbReference type="PANTHER" id="PTHR11918:SF45">
    <property type="entry name" value="THREONYLCARBAMOYLADENOSINE TRNA METHYLTHIOTRANSFERASE"/>
    <property type="match status" value="1"/>
</dbReference>
<dbReference type="PROSITE" id="PS51918">
    <property type="entry name" value="RADICAL_SAM"/>
    <property type="match status" value="1"/>
</dbReference>
<dbReference type="GO" id="GO:0035598">
    <property type="term" value="F:tRNA (N(6)-L-threonylcarbamoyladenosine(37)-C(2))-methylthiotransferase activity"/>
    <property type="evidence" value="ECO:0007669"/>
    <property type="project" value="TreeGrafter"/>
</dbReference>
<dbReference type="PANTHER" id="PTHR11918">
    <property type="entry name" value="RADICAL SAM PROTEINS"/>
    <property type="match status" value="1"/>
</dbReference>
<dbReference type="STRING" id="645274.SAMN04487901_104188"/>
<dbReference type="SMART" id="SM00729">
    <property type="entry name" value="Elp3"/>
    <property type="match status" value="1"/>
</dbReference>
<accession>A0A1G7UNG3</accession>
<gene>
    <name evidence="12" type="ORF">SAMN04487901_104188</name>
</gene>
<dbReference type="InterPro" id="IPR023404">
    <property type="entry name" value="rSAM_horseshoe"/>
</dbReference>
<dbReference type="InterPro" id="IPR038135">
    <property type="entry name" value="Methylthiotransferase_N_sf"/>
</dbReference>
<dbReference type="Gene3D" id="3.40.50.12160">
    <property type="entry name" value="Methylthiotransferase, N-terminal domain"/>
    <property type="match status" value="1"/>
</dbReference>
<dbReference type="Pfam" id="PF04055">
    <property type="entry name" value="Radical_SAM"/>
    <property type="match status" value="1"/>
</dbReference>
<keyword evidence="6" id="KW-0819">tRNA processing</keyword>
<organism evidence="12 13">
    <name type="scientific">Prevotella communis</name>
    <dbReference type="NCBI Taxonomy" id="2913614"/>
    <lineage>
        <taxon>Bacteria</taxon>
        <taxon>Pseudomonadati</taxon>
        <taxon>Bacteroidota</taxon>
        <taxon>Bacteroidia</taxon>
        <taxon>Bacteroidales</taxon>
        <taxon>Prevotellaceae</taxon>
        <taxon>Prevotella</taxon>
    </lineage>
</organism>
<keyword evidence="5" id="KW-0949">S-adenosyl-L-methionine</keyword>
<dbReference type="SFLD" id="SFLDG01082">
    <property type="entry name" value="B12-binding_domain_containing"/>
    <property type="match status" value="1"/>
</dbReference>
<evidence type="ECO:0000313" key="13">
    <source>
        <dbReference type="Proteomes" id="UP000198779"/>
    </source>
</evidence>
<dbReference type="FunFam" id="3.40.50.12160:FF:000004">
    <property type="entry name" value="Threonylcarbamoyladenosine tRNA methylthiotransferase MtaB"/>
    <property type="match status" value="1"/>
</dbReference>
<dbReference type="NCBIfam" id="TIGR00089">
    <property type="entry name" value="MiaB/RimO family radical SAM methylthiotransferase"/>
    <property type="match status" value="1"/>
</dbReference>
<evidence type="ECO:0000256" key="7">
    <source>
        <dbReference type="ARBA" id="ARBA00022723"/>
    </source>
</evidence>
<dbReference type="InterPro" id="IPR007197">
    <property type="entry name" value="rSAM"/>
</dbReference>